<gene>
    <name evidence="5" type="ORF">HBA54_09245</name>
</gene>
<dbReference type="SUPFAM" id="SSF56235">
    <property type="entry name" value="N-terminal nucleophile aminohydrolases (Ntn hydrolases)"/>
    <property type="match status" value="1"/>
</dbReference>
<evidence type="ECO:0000256" key="2">
    <source>
        <dbReference type="ARBA" id="ARBA00022679"/>
    </source>
</evidence>
<dbReference type="GO" id="GO:0016787">
    <property type="term" value="F:hydrolase activity"/>
    <property type="evidence" value="ECO:0007669"/>
    <property type="project" value="UniProtKB-KW"/>
</dbReference>
<keyword evidence="6" id="KW-1185">Reference proteome</keyword>
<dbReference type="Gene3D" id="3.60.20.40">
    <property type="match status" value="1"/>
</dbReference>
<evidence type="ECO:0000256" key="1">
    <source>
        <dbReference type="ARBA" id="ARBA00009381"/>
    </source>
</evidence>
<protein>
    <recommendedName>
        <fullName evidence="7">Gamma-glutamyltranspeptidase / glutathione hydrolase</fullName>
    </recommendedName>
</protein>
<evidence type="ECO:0008006" key="7">
    <source>
        <dbReference type="Google" id="ProtNLM"/>
    </source>
</evidence>
<evidence type="ECO:0000313" key="6">
    <source>
        <dbReference type="Proteomes" id="UP000761264"/>
    </source>
</evidence>
<evidence type="ECO:0000256" key="4">
    <source>
        <dbReference type="ARBA" id="ARBA00023145"/>
    </source>
</evidence>
<organism evidence="5 6">
    <name type="scientific">Pelagibius litoralis</name>
    <dbReference type="NCBI Taxonomy" id="374515"/>
    <lineage>
        <taxon>Bacteria</taxon>
        <taxon>Pseudomonadati</taxon>
        <taxon>Pseudomonadota</taxon>
        <taxon>Alphaproteobacteria</taxon>
        <taxon>Rhodospirillales</taxon>
        <taxon>Rhodovibrionaceae</taxon>
        <taxon>Pelagibius</taxon>
    </lineage>
</organism>
<keyword evidence="3" id="KW-0378">Hydrolase</keyword>
<name>A0A967C5B6_9PROT</name>
<sequence length="525" mass="53542">MKICGLAGLSLAVLGACEAPREPGVIATVEGFAGLVAGDEPRAVIIGRDILGNGGSAADAAVAMYFTMTATLPSRVGIAGNGVCLVHNAGLTLRDRPMGVDVIEFLPGTAGAGGLQLAGPRAMAVLHARHGLLRWAALLNEAERLSRLGHGVSRAFAKDLAAAAAFVSADPGLRRVFSNKAGELAGEGDQIVLSELSGLISGLRRQGAGYLYTGAFANRFVEAAQASGLSITTEDLRQTLPAIKQPLTVPFGDSVAYFPSNDGGLLAAQMWGMLTDVQSYDGASGAEKAHLLAEAGQRAFSQRAVWLGRDAGGPSADLVSEAHLRELLAGFNARQHNKLAASQGAGLQTVSNPFSAGFVVADNWSNAVACSFSMNGLFGAGRMVAGTGVLLPKEAAQGANSLSAGIIANPFNGTLYFAGTASGGLAAPAALTRVMLEGSATNGTIDAALAAPRLVNVASPDVTFYEPGLDPAILSALRQWGHALQPEPGVGRANALKCPTGLLNDDSTCLVGTDSRGHGLSVRVQ</sequence>
<dbReference type="RefSeq" id="WP_167223730.1">
    <property type="nucleotide sequence ID" value="NZ_JAAQPH010000006.1"/>
</dbReference>
<dbReference type="InterPro" id="IPR029055">
    <property type="entry name" value="Ntn_hydrolases_N"/>
</dbReference>
<dbReference type="Gene3D" id="1.10.246.130">
    <property type="match status" value="1"/>
</dbReference>
<evidence type="ECO:0000256" key="3">
    <source>
        <dbReference type="ARBA" id="ARBA00022801"/>
    </source>
</evidence>
<dbReference type="EMBL" id="JAAQPH010000006">
    <property type="protein sequence ID" value="NIA68775.1"/>
    <property type="molecule type" value="Genomic_DNA"/>
</dbReference>
<evidence type="ECO:0000313" key="5">
    <source>
        <dbReference type="EMBL" id="NIA68775.1"/>
    </source>
</evidence>
<dbReference type="InterPro" id="IPR043137">
    <property type="entry name" value="GGT_ssub_C"/>
</dbReference>
<dbReference type="InterPro" id="IPR043138">
    <property type="entry name" value="GGT_lsub"/>
</dbReference>
<dbReference type="GO" id="GO:0016740">
    <property type="term" value="F:transferase activity"/>
    <property type="evidence" value="ECO:0007669"/>
    <property type="project" value="UniProtKB-KW"/>
</dbReference>
<accession>A0A967C5B6</accession>
<keyword evidence="2" id="KW-0808">Transferase</keyword>
<keyword evidence="4" id="KW-0865">Zymogen</keyword>
<dbReference type="PANTHER" id="PTHR43199:SF1">
    <property type="entry name" value="GLUTATHIONE HYDROLASE PROENZYME"/>
    <property type="match status" value="1"/>
</dbReference>
<comment type="similarity">
    <text evidence="1">Belongs to the gamma-glutamyltransferase family.</text>
</comment>
<dbReference type="PRINTS" id="PR01210">
    <property type="entry name" value="GGTRANSPTASE"/>
</dbReference>
<dbReference type="AlphaFoldDB" id="A0A967C5B6"/>
<dbReference type="PANTHER" id="PTHR43199">
    <property type="entry name" value="GLUTATHIONE HYDROLASE"/>
    <property type="match status" value="1"/>
</dbReference>
<dbReference type="Proteomes" id="UP000761264">
    <property type="component" value="Unassembled WGS sequence"/>
</dbReference>
<dbReference type="Pfam" id="PF01019">
    <property type="entry name" value="G_glu_transpept"/>
    <property type="match status" value="1"/>
</dbReference>
<comment type="caution">
    <text evidence="5">The sequence shown here is derived from an EMBL/GenBank/DDBJ whole genome shotgun (WGS) entry which is preliminary data.</text>
</comment>
<dbReference type="PROSITE" id="PS51257">
    <property type="entry name" value="PROKAR_LIPOPROTEIN"/>
    <property type="match status" value="1"/>
</dbReference>
<proteinExistence type="inferred from homology"/>
<dbReference type="InterPro" id="IPR051792">
    <property type="entry name" value="GGT_bact"/>
</dbReference>
<reference evidence="5" key="1">
    <citation type="submission" date="2020-03" db="EMBL/GenBank/DDBJ databases">
        <title>Genome of Pelagibius litoralis DSM 21314T.</title>
        <authorList>
            <person name="Wang G."/>
        </authorList>
    </citation>
    <scope>NUCLEOTIDE SEQUENCE</scope>
    <source>
        <strain evidence="5">DSM 21314</strain>
    </source>
</reference>